<protein>
    <submittedName>
        <fullName evidence="2">Uncharacterized protein</fullName>
    </submittedName>
</protein>
<comment type="caution">
    <text evidence="2">The sequence shown here is derived from an EMBL/GenBank/DDBJ whole genome shotgun (WGS) entry which is preliminary data.</text>
</comment>
<dbReference type="AlphaFoldDB" id="A0A822YKD7"/>
<dbReference type="InterPro" id="IPR011989">
    <property type="entry name" value="ARM-like"/>
</dbReference>
<accession>A0A822YKD7</accession>
<reference evidence="2 3" key="1">
    <citation type="journal article" date="2020" name="Mol. Biol. Evol.">
        <title>Distinct Expression and Methylation Patterns for Genes with Different Fates following a Single Whole-Genome Duplication in Flowering Plants.</title>
        <authorList>
            <person name="Shi T."/>
            <person name="Rahmani R.S."/>
            <person name="Gugger P.F."/>
            <person name="Wang M."/>
            <person name="Li H."/>
            <person name="Zhang Y."/>
            <person name="Li Z."/>
            <person name="Wang Q."/>
            <person name="Van de Peer Y."/>
            <person name="Marchal K."/>
            <person name="Chen J."/>
        </authorList>
    </citation>
    <scope>NUCLEOTIDE SEQUENCE [LARGE SCALE GENOMIC DNA]</scope>
    <source>
        <tissue evidence="2">Leaf</tissue>
    </source>
</reference>
<gene>
    <name evidence="2" type="ORF">HUJ06_010620</name>
</gene>
<evidence type="ECO:0000313" key="2">
    <source>
        <dbReference type="EMBL" id="DAD31769.1"/>
    </source>
</evidence>
<evidence type="ECO:0000313" key="3">
    <source>
        <dbReference type="Proteomes" id="UP000607653"/>
    </source>
</evidence>
<organism evidence="2 3">
    <name type="scientific">Nelumbo nucifera</name>
    <name type="common">Sacred lotus</name>
    <dbReference type="NCBI Taxonomy" id="4432"/>
    <lineage>
        <taxon>Eukaryota</taxon>
        <taxon>Viridiplantae</taxon>
        <taxon>Streptophyta</taxon>
        <taxon>Embryophyta</taxon>
        <taxon>Tracheophyta</taxon>
        <taxon>Spermatophyta</taxon>
        <taxon>Magnoliopsida</taxon>
        <taxon>Proteales</taxon>
        <taxon>Nelumbonaceae</taxon>
        <taxon>Nelumbo</taxon>
    </lineage>
</organism>
<name>A0A822YKD7_NELNU</name>
<dbReference type="Proteomes" id="UP000607653">
    <property type="component" value="Unassembled WGS sequence"/>
</dbReference>
<dbReference type="SUPFAM" id="SSF48371">
    <property type="entry name" value="ARM repeat"/>
    <property type="match status" value="1"/>
</dbReference>
<dbReference type="PANTHER" id="PTHR23315">
    <property type="entry name" value="U BOX DOMAIN-CONTAINING"/>
    <property type="match status" value="1"/>
</dbReference>
<keyword evidence="3" id="KW-1185">Reference proteome</keyword>
<dbReference type="Gene3D" id="1.25.10.10">
    <property type="entry name" value="Leucine-rich Repeat Variant"/>
    <property type="match status" value="1"/>
</dbReference>
<keyword evidence="1" id="KW-0833">Ubl conjugation pathway</keyword>
<evidence type="ECO:0000256" key="1">
    <source>
        <dbReference type="ARBA" id="ARBA00022786"/>
    </source>
</evidence>
<dbReference type="PANTHER" id="PTHR23315:SF238">
    <property type="entry name" value="ARM REPEAT SUPERFAMILY PROTEIN"/>
    <property type="match status" value="1"/>
</dbReference>
<proteinExistence type="predicted"/>
<dbReference type="InterPro" id="IPR016024">
    <property type="entry name" value="ARM-type_fold"/>
</dbReference>
<dbReference type="EMBL" id="DUZY01000003">
    <property type="protein sequence ID" value="DAD31769.1"/>
    <property type="molecule type" value="Genomic_DNA"/>
</dbReference>
<sequence>MGTLLNIHSKSYSTVAQENVVATLLNISISNRDVLMSTSTPATVQNATTTLYSLLVRDIIFALVDIIQNSNSPARSMKDALKALFGISLYPLNRATMVELGAVPALFLLVVKDDQIGVIEDATTIQLRGPDAMMNFATSPKAK</sequence>